<dbReference type="GO" id="GO:0016301">
    <property type="term" value="F:kinase activity"/>
    <property type="evidence" value="ECO:0007669"/>
    <property type="project" value="UniProtKB-KW"/>
</dbReference>
<evidence type="ECO:0000256" key="8">
    <source>
        <dbReference type="ARBA" id="ARBA00022840"/>
    </source>
</evidence>
<evidence type="ECO:0000256" key="13">
    <source>
        <dbReference type="RuleBase" id="RU000504"/>
    </source>
</evidence>
<reference evidence="16" key="2">
    <citation type="submission" date="2021-09" db="EMBL/GenBank/DDBJ databases">
        <authorList>
            <person name="Gilroy R."/>
        </authorList>
    </citation>
    <scope>NUCLEOTIDE SEQUENCE</scope>
    <source>
        <strain evidence="16">ChiGjej2B2-19336</strain>
    </source>
</reference>
<evidence type="ECO:0000256" key="6">
    <source>
        <dbReference type="ARBA" id="ARBA00022741"/>
    </source>
</evidence>
<keyword evidence="7 13" id="KW-0418">Kinase</keyword>
<dbReference type="Pfam" id="PF00224">
    <property type="entry name" value="PK"/>
    <property type="match status" value="1"/>
</dbReference>
<dbReference type="Gene3D" id="3.20.20.60">
    <property type="entry name" value="Phosphoenolpyruvate-binding domains"/>
    <property type="match status" value="1"/>
</dbReference>
<dbReference type="SUPFAM" id="SSF52935">
    <property type="entry name" value="PK C-terminal domain-like"/>
    <property type="match status" value="1"/>
</dbReference>
<dbReference type="InterPro" id="IPR001697">
    <property type="entry name" value="Pyr_Knase"/>
</dbReference>
<evidence type="ECO:0000256" key="7">
    <source>
        <dbReference type="ARBA" id="ARBA00022777"/>
    </source>
</evidence>
<evidence type="ECO:0000259" key="14">
    <source>
        <dbReference type="Pfam" id="PF00224"/>
    </source>
</evidence>
<evidence type="ECO:0000259" key="15">
    <source>
        <dbReference type="Pfam" id="PF02887"/>
    </source>
</evidence>
<keyword evidence="8" id="KW-0067">ATP-binding</keyword>
<dbReference type="SUPFAM" id="SSF50800">
    <property type="entry name" value="PK beta-barrel domain-like"/>
    <property type="match status" value="1"/>
</dbReference>
<feature type="domain" description="Pyruvate kinase barrel" evidence="14">
    <location>
        <begin position="2"/>
        <end position="325"/>
    </location>
</feature>
<protein>
    <recommendedName>
        <fullName evidence="3 12">Pyruvate kinase</fullName>
        <ecNumber evidence="3 12">2.7.1.40</ecNumber>
    </recommendedName>
</protein>
<accession>A0A921AUB2</accession>
<dbReference type="InterPro" id="IPR036918">
    <property type="entry name" value="Pyrv_Knase_C_sf"/>
</dbReference>
<evidence type="ECO:0000256" key="5">
    <source>
        <dbReference type="ARBA" id="ARBA00022723"/>
    </source>
</evidence>
<evidence type="ECO:0000313" key="16">
    <source>
        <dbReference type="EMBL" id="HJD96278.1"/>
    </source>
</evidence>
<dbReference type="GO" id="GO:0030955">
    <property type="term" value="F:potassium ion binding"/>
    <property type="evidence" value="ECO:0007669"/>
    <property type="project" value="UniProtKB-UniRule"/>
</dbReference>
<evidence type="ECO:0000256" key="3">
    <source>
        <dbReference type="ARBA" id="ARBA00012142"/>
    </source>
</evidence>
<keyword evidence="9 13" id="KW-0460">Magnesium</keyword>
<evidence type="ECO:0000256" key="1">
    <source>
        <dbReference type="ARBA" id="ARBA00004997"/>
    </source>
</evidence>
<keyword evidence="5" id="KW-0479">Metal-binding</keyword>
<reference evidence="16" key="1">
    <citation type="journal article" date="2021" name="PeerJ">
        <title>Extensive microbial diversity within the chicken gut microbiome revealed by metagenomics and culture.</title>
        <authorList>
            <person name="Gilroy R."/>
            <person name="Ravi A."/>
            <person name="Getino M."/>
            <person name="Pursley I."/>
            <person name="Horton D.L."/>
            <person name="Alikhan N.F."/>
            <person name="Baker D."/>
            <person name="Gharbi K."/>
            <person name="Hall N."/>
            <person name="Watson M."/>
            <person name="Adriaenssens E.M."/>
            <person name="Foster-Nyarko E."/>
            <person name="Jarju S."/>
            <person name="Secka A."/>
            <person name="Antonio M."/>
            <person name="Oren A."/>
            <person name="Chaudhuri R.R."/>
            <person name="La Ragione R."/>
            <person name="Hildebrand F."/>
            <person name="Pallen M.J."/>
        </authorList>
    </citation>
    <scope>NUCLEOTIDE SEQUENCE</scope>
    <source>
        <strain evidence="16">ChiGjej2B2-19336</strain>
    </source>
</reference>
<dbReference type="InterPro" id="IPR015806">
    <property type="entry name" value="Pyrv_Knase_insert_dom_sf"/>
</dbReference>
<evidence type="ECO:0000256" key="11">
    <source>
        <dbReference type="ARBA" id="ARBA00023317"/>
    </source>
</evidence>
<dbReference type="PANTHER" id="PTHR11817">
    <property type="entry name" value="PYRUVATE KINASE"/>
    <property type="match status" value="1"/>
</dbReference>
<dbReference type="GO" id="GO:0000287">
    <property type="term" value="F:magnesium ion binding"/>
    <property type="evidence" value="ECO:0007669"/>
    <property type="project" value="UniProtKB-UniRule"/>
</dbReference>
<keyword evidence="6" id="KW-0547">Nucleotide-binding</keyword>
<dbReference type="NCBIfam" id="NF004491">
    <property type="entry name" value="PRK05826.1"/>
    <property type="match status" value="1"/>
</dbReference>
<dbReference type="EMBL" id="DYZA01000024">
    <property type="protein sequence ID" value="HJD96278.1"/>
    <property type="molecule type" value="Genomic_DNA"/>
</dbReference>
<dbReference type="NCBIfam" id="TIGR01064">
    <property type="entry name" value="pyruv_kin"/>
    <property type="match status" value="1"/>
</dbReference>
<dbReference type="InterPro" id="IPR015813">
    <property type="entry name" value="Pyrv/PenolPyrv_kinase-like_dom"/>
</dbReference>
<dbReference type="RefSeq" id="WP_304120486.1">
    <property type="nucleotide sequence ID" value="NZ_DYZA01000024.1"/>
</dbReference>
<evidence type="ECO:0000256" key="2">
    <source>
        <dbReference type="ARBA" id="ARBA00008663"/>
    </source>
</evidence>
<dbReference type="Gene3D" id="3.40.1380.20">
    <property type="entry name" value="Pyruvate kinase, C-terminal domain"/>
    <property type="match status" value="1"/>
</dbReference>
<dbReference type="InterPro" id="IPR040442">
    <property type="entry name" value="Pyrv_kinase-like_dom_sf"/>
</dbReference>
<dbReference type="GO" id="GO:0004743">
    <property type="term" value="F:pyruvate kinase activity"/>
    <property type="evidence" value="ECO:0007669"/>
    <property type="project" value="UniProtKB-UniRule"/>
</dbReference>
<evidence type="ECO:0000256" key="12">
    <source>
        <dbReference type="NCBIfam" id="TIGR01064"/>
    </source>
</evidence>
<name>A0A921AUB2_9BACT</name>
<dbReference type="AlphaFoldDB" id="A0A921AUB2"/>
<evidence type="ECO:0000256" key="4">
    <source>
        <dbReference type="ARBA" id="ARBA00022679"/>
    </source>
</evidence>
<dbReference type="Pfam" id="PF02887">
    <property type="entry name" value="PK_C"/>
    <property type="match status" value="1"/>
</dbReference>
<gene>
    <name evidence="16" type="primary">pyk</name>
    <name evidence="16" type="ORF">K8W16_01340</name>
</gene>
<dbReference type="GO" id="GO:0005524">
    <property type="term" value="F:ATP binding"/>
    <property type="evidence" value="ECO:0007669"/>
    <property type="project" value="UniProtKB-KW"/>
</dbReference>
<organism evidence="16 17">
    <name type="scientific">Mailhella massiliensis</name>
    <dbReference type="NCBI Taxonomy" id="1903261"/>
    <lineage>
        <taxon>Bacteria</taxon>
        <taxon>Pseudomonadati</taxon>
        <taxon>Thermodesulfobacteriota</taxon>
        <taxon>Desulfovibrionia</taxon>
        <taxon>Desulfovibrionales</taxon>
        <taxon>Desulfovibrionaceae</taxon>
        <taxon>Mailhella</taxon>
    </lineage>
</organism>
<evidence type="ECO:0000256" key="9">
    <source>
        <dbReference type="ARBA" id="ARBA00022842"/>
    </source>
</evidence>
<dbReference type="InterPro" id="IPR015793">
    <property type="entry name" value="Pyrv_Knase_brl"/>
</dbReference>
<dbReference type="InterPro" id="IPR011037">
    <property type="entry name" value="Pyrv_Knase-like_insert_dom_sf"/>
</dbReference>
<comment type="catalytic activity">
    <reaction evidence="13">
        <text>pyruvate + ATP = phosphoenolpyruvate + ADP + H(+)</text>
        <dbReference type="Rhea" id="RHEA:18157"/>
        <dbReference type="ChEBI" id="CHEBI:15361"/>
        <dbReference type="ChEBI" id="CHEBI:15378"/>
        <dbReference type="ChEBI" id="CHEBI:30616"/>
        <dbReference type="ChEBI" id="CHEBI:58702"/>
        <dbReference type="ChEBI" id="CHEBI:456216"/>
        <dbReference type="EC" id="2.7.1.40"/>
    </reaction>
</comment>
<dbReference type="EC" id="2.7.1.40" evidence="3 12"/>
<feature type="domain" description="Pyruvate kinase C-terminal" evidence="15">
    <location>
        <begin position="358"/>
        <end position="470"/>
    </location>
</feature>
<evidence type="ECO:0000256" key="10">
    <source>
        <dbReference type="ARBA" id="ARBA00023152"/>
    </source>
</evidence>
<comment type="similarity">
    <text evidence="2 13">Belongs to the pyruvate kinase family.</text>
</comment>
<dbReference type="Gene3D" id="2.40.33.10">
    <property type="entry name" value="PK beta-barrel domain-like"/>
    <property type="match status" value="1"/>
</dbReference>
<evidence type="ECO:0000313" key="17">
    <source>
        <dbReference type="Proteomes" id="UP000698963"/>
    </source>
</evidence>
<sequence>MRTKIVATIGPATCEREKIVQLADEGVSIFRLNFSHGDPDFFRNVVSNIRDVEKECGRPLTIMQDLPGPKIRIGILPEGRIELRRGDKLILGRERREKEELPFIPFDHPRILAALVPGDTLVLADGGLRFSIEEKLEEERFLMVAQESGAISSRKGLALPGKSLALPAITEQDREKLALGMELGVNAVAISFVQTVEDVQQLKALLHSYGRDDIPVVAKLERQNAAVENLEAIVEATDVVMVARGDLGVECPMPELPALQKHIIHTCNRAGKPVIVATQMLLSMVNTPVPTRAEVTDVANAVLDGADCVMLSDETAAGNYPIEAVRYMRKITDEAERYMFSSRKLEAPKDEKDSSRFLAYTACLLANTEDACAIVAHSVSGGSARMLAECRPTQTIYALTSNSRVEHALNFVWGVQPYCIPVSDSSISHLRRVQNFIATSPKFPMGKDVVITAGEYAPGEMRRRTNLVKIYHK</sequence>
<dbReference type="Proteomes" id="UP000698963">
    <property type="component" value="Unassembled WGS sequence"/>
</dbReference>
<keyword evidence="4 13" id="KW-0808">Transferase</keyword>
<keyword evidence="10 13" id="KW-0324">Glycolysis</keyword>
<comment type="caution">
    <text evidence="16">The sequence shown here is derived from an EMBL/GenBank/DDBJ whole genome shotgun (WGS) entry which is preliminary data.</text>
</comment>
<proteinExistence type="inferred from homology"/>
<dbReference type="InterPro" id="IPR015795">
    <property type="entry name" value="Pyrv_Knase_C"/>
</dbReference>
<dbReference type="PRINTS" id="PR01050">
    <property type="entry name" value="PYRUVTKNASE"/>
</dbReference>
<keyword evidence="11 16" id="KW-0670">Pyruvate</keyword>
<comment type="pathway">
    <text evidence="1 13">Carbohydrate degradation; glycolysis; pyruvate from D-glyceraldehyde 3-phosphate: step 5/5.</text>
</comment>
<dbReference type="SUPFAM" id="SSF51621">
    <property type="entry name" value="Phosphoenolpyruvate/pyruvate domain"/>
    <property type="match status" value="1"/>
</dbReference>